<dbReference type="EMBL" id="CP107020">
    <property type="protein sequence ID" value="UYG15801.1"/>
    <property type="molecule type" value="Genomic_DNA"/>
</dbReference>
<sequence length="194" mass="21221">MTALSELLARANVQGWSSREIARRAEKNGHKLSYASASVYMGGRHGAPTEAVLTAFSDVLNVPIDQLRKAAGVPTGTGTPWAPPVEANRLDLRQRRALEELIRSMVMSEDNGQDDDHDRHHSTPQDRDDAGSVPVAGDAQPDGVTPESRDHAAAGERELYPWETGEFTLAAKRGRNRGREMRERQDRDAEDGGA</sequence>
<feature type="region of interest" description="Disordered" evidence="1">
    <location>
        <begin position="108"/>
        <end position="194"/>
    </location>
</feature>
<accession>A0ABY6FXZ9</accession>
<feature type="compositionally biased region" description="Basic and acidic residues" evidence="1">
    <location>
        <begin position="177"/>
        <end position="187"/>
    </location>
</feature>
<feature type="compositionally biased region" description="Basic and acidic residues" evidence="1">
    <location>
        <begin position="114"/>
        <end position="130"/>
    </location>
</feature>
<organism evidence="2 3">
    <name type="scientific">Brachybacterium huguangmaarense</name>
    <dbReference type="NCBI Taxonomy" id="1652028"/>
    <lineage>
        <taxon>Bacteria</taxon>
        <taxon>Bacillati</taxon>
        <taxon>Actinomycetota</taxon>
        <taxon>Actinomycetes</taxon>
        <taxon>Micrococcales</taxon>
        <taxon>Dermabacteraceae</taxon>
        <taxon>Brachybacterium</taxon>
    </lineage>
</organism>
<proteinExistence type="predicted"/>
<feature type="compositionally biased region" description="Basic and acidic residues" evidence="1">
    <location>
        <begin position="147"/>
        <end position="160"/>
    </location>
</feature>
<gene>
    <name evidence="2" type="ORF">BRM3_09095</name>
</gene>
<evidence type="ECO:0000313" key="2">
    <source>
        <dbReference type="EMBL" id="UYG15801.1"/>
    </source>
</evidence>
<evidence type="ECO:0000313" key="3">
    <source>
        <dbReference type="Proteomes" id="UP001164305"/>
    </source>
</evidence>
<evidence type="ECO:0008006" key="4">
    <source>
        <dbReference type="Google" id="ProtNLM"/>
    </source>
</evidence>
<reference evidence="2" key="1">
    <citation type="submission" date="2022-10" db="EMBL/GenBank/DDBJ databases">
        <title>Whole-Genome Sequencing of Brachybacterium huguangmaarense BRM-3, Isolated from Betula schmidtii.</title>
        <authorList>
            <person name="Haam D."/>
        </authorList>
    </citation>
    <scope>NUCLEOTIDE SEQUENCE</scope>
    <source>
        <strain evidence="2">BRM-3</strain>
    </source>
</reference>
<dbReference type="RefSeq" id="WP_263593015.1">
    <property type="nucleotide sequence ID" value="NZ_CP107020.1"/>
</dbReference>
<dbReference type="Proteomes" id="UP001164305">
    <property type="component" value="Chromosome"/>
</dbReference>
<name>A0ABY6FXZ9_9MICO</name>
<dbReference type="Gene3D" id="1.10.260.40">
    <property type="entry name" value="lambda repressor-like DNA-binding domains"/>
    <property type="match status" value="1"/>
</dbReference>
<evidence type="ECO:0000256" key="1">
    <source>
        <dbReference type="SAM" id="MobiDB-lite"/>
    </source>
</evidence>
<protein>
    <recommendedName>
        <fullName evidence="4">HTH cro/C1-type domain-containing protein</fullName>
    </recommendedName>
</protein>
<keyword evidence="3" id="KW-1185">Reference proteome</keyword>
<dbReference type="InterPro" id="IPR010982">
    <property type="entry name" value="Lambda_DNA-bd_dom_sf"/>
</dbReference>